<proteinExistence type="predicted"/>
<keyword evidence="3" id="KW-1185">Reference proteome</keyword>
<dbReference type="Proteomes" id="UP001446871">
    <property type="component" value="Unassembled WGS sequence"/>
</dbReference>
<organism evidence="2 3">
    <name type="scientific">Apiospora saccharicola</name>
    <dbReference type="NCBI Taxonomy" id="335842"/>
    <lineage>
        <taxon>Eukaryota</taxon>
        <taxon>Fungi</taxon>
        <taxon>Dikarya</taxon>
        <taxon>Ascomycota</taxon>
        <taxon>Pezizomycotina</taxon>
        <taxon>Sordariomycetes</taxon>
        <taxon>Xylariomycetidae</taxon>
        <taxon>Amphisphaeriales</taxon>
        <taxon>Apiosporaceae</taxon>
        <taxon>Apiospora</taxon>
    </lineage>
</organism>
<evidence type="ECO:0000313" key="2">
    <source>
        <dbReference type="EMBL" id="KAK8067655.1"/>
    </source>
</evidence>
<gene>
    <name evidence="2" type="ORF">PG996_006767</name>
</gene>
<dbReference type="EMBL" id="JAQQWM010000004">
    <property type="protein sequence ID" value="KAK8067655.1"/>
    <property type="molecule type" value="Genomic_DNA"/>
</dbReference>
<accession>A0ABR1VBN1</accession>
<evidence type="ECO:0000313" key="3">
    <source>
        <dbReference type="Proteomes" id="UP001446871"/>
    </source>
</evidence>
<reference evidence="2 3" key="1">
    <citation type="submission" date="2023-01" db="EMBL/GenBank/DDBJ databases">
        <title>Analysis of 21 Apiospora genomes using comparative genomics revels a genus with tremendous synthesis potential of carbohydrate active enzymes and secondary metabolites.</title>
        <authorList>
            <person name="Sorensen T."/>
        </authorList>
    </citation>
    <scope>NUCLEOTIDE SEQUENCE [LARGE SCALE GENOMIC DNA]</scope>
    <source>
        <strain evidence="2 3">CBS 83171</strain>
    </source>
</reference>
<feature type="transmembrane region" description="Helical" evidence="1">
    <location>
        <begin position="33"/>
        <end position="54"/>
    </location>
</feature>
<comment type="caution">
    <text evidence="2">The sequence shown here is derived from an EMBL/GenBank/DDBJ whole genome shotgun (WGS) entry which is preliminary data.</text>
</comment>
<protein>
    <submittedName>
        <fullName evidence="2">Uncharacterized protein</fullName>
    </submittedName>
</protein>
<keyword evidence="1" id="KW-0812">Transmembrane</keyword>
<name>A0ABR1VBN1_9PEZI</name>
<keyword evidence="1" id="KW-1133">Transmembrane helix</keyword>
<sequence length="442" mass="50186">MDPESIRGTNLEGLEGLLFVRGLKPKPKSLAKYFGWCKIAFRVLICVLFVYSIYPLVPAMGVSTVCRLPKVVRPSYVCRVGDAHSFQLQSLFDAVESQNKRASFWYEKICDDSGSKLVASIEALGQHDMWTLPDYDEDDNDFEFYYRRSKTDAVLLMEARRGVDYRRAASNLTALCHELREFRGDAARQTDRDLTLNVYQTTGQWAQLLNHLRIAPIDEERVDGLVAAFLASVNTTFERWASLQNRVEAAIVAQMALGYGNEEVLETVAAGHSTVLDDLSRMVDLNKTFIYSSEPRTSCNLWGLSGSPSVISRQDVAAFLGSLEAVKTTAIRSKHGLADIWDHLRSLDRSLNQWGNRFVVLKDISKAALLEDWEQHESEIVLKAAAWRQWLVGRYNAKQWFFIFQSAYLQGKAFRFWGYLEMITEPAVTSVLIEVINPLPRD</sequence>
<evidence type="ECO:0000256" key="1">
    <source>
        <dbReference type="SAM" id="Phobius"/>
    </source>
</evidence>
<keyword evidence="1" id="KW-0472">Membrane</keyword>